<evidence type="ECO:0000256" key="3">
    <source>
        <dbReference type="ARBA" id="ARBA00023027"/>
    </source>
</evidence>
<dbReference type="EC" id="1.1.1.26" evidence="7"/>
<dbReference type="EMBL" id="LR778114">
    <property type="protein sequence ID" value="CAB1128371.1"/>
    <property type="molecule type" value="Genomic_DNA"/>
</dbReference>
<gene>
    <name evidence="7" type="primary">gyaR</name>
    <name evidence="7" type="ORF">R50_0865</name>
</gene>
<protein>
    <submittedName>
        <fullName evidence="7">Glyoxylate reductase</fullName>
        <ecNumber evidence="7">1.1.1.26</ecNumber>
    </submittedName>
</protein>
<dbReference type="InterPro" id="IPR050223">
    <property type="entry name" value="D-isomer_2-hydroxyacid_DH"/>
</dbReference>
<dbReference type="KEGG" id="hfv:R50_0865"/>
<evidence type="ECO:0000256" key="2">
    <source>
        <dbReference type="ARBA" id="ARBA00023002"/>
    </source>
</evidence>
<keyword evidence="2 4" id="KW-0560">Oxidoreductase</keyword>
<dbReference type="GO" id="GO:0016618">
    <property type="term" value="F:hydroxypyruvate reductase [NAD(P)H] activity"/>
    <property type="evidence" value="ECO:0007669"/>
    <property type="project" value="TreeGrafter"/>
</dbReference>
<dbReference type="GO" id="GO:0047964">
    <property type="term" value="F:glyoxylate reductase (NADH) activity"/>
    <property type="evidence" value="ECO:0007669"/>
    <property type="project" value="UniProtKB-EC"/>
</dbReference>
<dbReference type="InterPro" id="IPR006139">
    <property type="entry name" value="D-isomer_2_OHA_DH_cat_dom"/>
</dbReference>
<reference evidence="7 8" key="1">
    <citation type="submission" date="2020-02" db="EMBL/GenBank/DDBJ databases">
        <authorList>
            <person name="Hogendoorn C."/>
        </authorList>
    </citation>
    <scope>NUCLEOTIDE SEQUENCE [LARGE SCALE GENOMIC DNA]</scope>
    <source>
        <strain evidence="7">R501</strain>
    </source>
</reference>
<dbReference type="Proteomes" id="UP000503399">
    <property type="component" value="Chromosome"/>
</dbReference>
<evidence type="ECO:0000259" key="6">
    <source>
        <dbReference type="Pfam" id="PF02826"/>
    </source>
</evidence>
<accession>A0A6F8ZEM1</accession>
<proteinExistence type="inferred from homology"/>
<evidence type="ECO:0000313" key="7">
    <source>
        <dbReference type="EMBL" id="CAB1128371.1"/>
    </source>
</evidence>
<dbReference type="GO" id="GO:0051287">
    <property type="term" value="F:NAD binding"/>
    <property type="evidence" value="ECO:0007669"/>
    <property type="project" value="InterPro"/>
</dbReference>
<dbReference type="Gene3D" id="3.40.50.720">
    <property type="entry name" value="NAD(P)-binding Rossmann-like Domain"/>
    <property type="match status" value="2"/>
</dbReference>
<evidence type="ECO:0000259" key="5">
    <source>
        <dbReference type="Pfam" id="PF00389"/>
    </source>
</evidence>
<dbReference type="SUPFAM" id="SSF51735">
    <property type="entry name" value="NAD(P)-binding Rossmann-fold domains"/>
    <property type="match status" value="1"/>
</dbReference>
<dbReference type="AlphaFoldDB" id="A0A6F8ZEM1"/>
<dbReference type="PANTHER" id="PTHR10996:SF283">
    <property type="entry name" value="GLYOXYLATE_HYDROXYPYRUVATE REDUCTASE B"/>
    <property type="match status" value="1"/>
</dbReference>
<dbReference type="FunFam" id="3.40.50.720:FF:000203">
    <property type="entry name" value="D-3-phosphoglycerate dehydrogenase (SerA)"/>
    <property type="match status" value="1"/>
</dbReference>
<comment type="similarity">
    <text evidence="1 4">Belongs to the D-isomer specific 2-hydroxyacid dehydrogenase family.</text>
</comment>
<organism evidence="7 8">
    <name type="scientific">Candidatus Hydrogenisulfobacillus filiaventi</name>
    <dbReference type="NCBI Taxonomy" id="2707344"/>
    <lineage>
        <taxon>Bacteria</taxon>
        <taxon>Bacillati</taxon>
        <taxon>Bacillota</taxon>
        <taxon>Clostridia</taxon>
        <taxon>Eubacteriales</taxon>
        <taxon>Clostridiales Family XVII. Incertae Sedis</taxon>
        <taxon>Candidatus Hydrogenisulfobacillus</taxon>
    </lineage>
</organism>
<dbReference type="SUPFAM" id="SSF52283">
    <property type="entry name" value="Formate/glycerate dehydrogenase catalytic domain-like"/>
    <property type="match status" value="1"/>
</dbReference>
<dbReference type="InterPro" id="IPR036291">
    <property type="entry name" value="NAD(P)-bd_dom_sf"/>
</dbReference>
<dbReference type="Pfam" id="PF02826">
    <property type="entry name" value="2-Hacid_dh_C"/>
    <property type="match status" value="1"/>
</dbReference>
<feature type="domain" description="D-isomer specific 2-hydroxyacid dehydrogenase NAD-binding" evidence="6">
    <location>
        <begin position="108"/>
        <end position="282"/>
    </location>
</feature>
<evidence type="ECO:0000256" key="1">
    <source>
        <dbReference type="ARBA" id="ARBA00005854"/>
    </source>
</evidence>
<evidence type="ECO:0000313" key="8">
    <source>
        <dbReference type="Proteomes" id="UP000503399"/>
    </source>
</evidence>
<keyword evidence="8" id="KW-1185">Reference proteome</keyword>
<dbReference type="Pfam" id="PF00389">
    <property type="entry name" value="2-Hacid_dh"/>
    <property type="match status" value="1"/>
</dbReference>
<sequence>MRVLICHRIAPTVVEAIRQAGHEVVQWTGPGPIPPGRLAAELRQADAALTMLTDRIDGRMLEGAERLRVVANVAVGFDNLDLAALAAHGGAATNTPDVLTEATAELALALLLLVMRDLPASMDALRGGRWQGWEPDAFLGRELAGKTLGIVGYGRIGAAVARRAAAFGMHILAAGPHPRTLAEGRWAPLEELLAASDAVSVHTPLTPATYHLFNRDTFARMRPGSYFVNTARGAVVDTGALLEALDSGRLAGAALDVFEVEPLPPGHPLLAHPRVVLTPHVGSATVETRTRMAERAWRNVEAVFRGEAPPDWLNPPERFPA</sequence>
<dbReference type="GO" id="GO:0030267">
    <property type="term" value="F:glyoxylate reductase (NADPH) activity"/>
    <property type="evidence" value="ECO:0007669"/>
    <property type="project" value="TreeGrafter"/>
</dbReference>
<evidence type="ECO:0000256" key="4">
    <source>
        <dbReference type="RuleBase" id="RU003719"/>
    </source>
</evidence>
<keyword evidence="3" id="KW-0520">NAD</keyword>
<dbReference type="PANTHER" id="PTHR10996">
    <property type="entry name" value="2-HYDROXYACID DEHYDROGENASE-RELATED"/>
    <property type="match status" value="1"/>
</dbReference>
<name>A0A6F8ZEM1_9FIRM</name>
<feature type="domain" description="D-isomer specific 2-hydroxyacid dehydrogenase catalytic" evidence="5">
    <location>
        <begin position="3"/>
        <end position="312"/>
    </location>
</feature>
<dbReference type="PROSITE" id="PS00671">
    <property type="entry name" value="D_2_HYDROXYACID_DH_3"/>
    <property type="match status" value="1"/>
</dbReference>
<dbReference type="InterPro" id="IPR029753">
    <property type="entry name" value="D-isomer_DH_CS"/>
</dbReference>
<dbReference type="PROSITE" id="PS00670">
    <property type="entry name" value="D_2_HYDROXYACID_DH_2"/>
    <property type="match status" value="1"/>
</dbReference>
<dbReference type="InterPro" id="IPR006140">
    <property type="entry name" value="D-isomer_DH_NAD-bd"/>
</dbReference>
<dbReference type="GO" id="GO:0005829">
    <property type="term" value="C:cytosol"/>
    <property type="evidence" value="ECO:0007669"/>
    <property type="project" value="TreeGrafter"/>
</dbReference>
<dbReference type="CDD" id="cd05301">
    <property type="entry name" value="GDH"/>
    <property type="match status" value="1"/>
</dbReference>